<evidence type="ECO:0000256" key="2">
    <source>
        <dbReference type="SAM" id="Phobius"/>
    </source>
</evidence>
<dbReference type="InterPro" id="IPR003675">
    <property type="entry name" value="Rce1/LyrA-like_dom"/>
</dbReference>
<reference evidence="4" key="1">
    <citation type="submission" date="2022-03" db="EMBL/GenBank/DDBJ databases">
        <authorList>
            <person name="Hettiarachchi G."/>
        </authorList>
    </citation>
    <scope>NUCLEOTIDE SEQUENCE</scope>
    <source>
        <strain evidence="4">LMG 32447</strain>
    </source>
</reference>
<keyword evidence="2" id="KW-1133">Transmembrane helix</keyword>
<feature type="transmembrane region" description="Helical" evidence="2">
    <location>
        <begin position="260"/>
        <end position="279"/>
    </location>
</feature>
<proteinExistence type="inferred from homology"/>
<comment type="caution">
    <text evidence="4">The sequence shown here is derived from an EMBL/GenBank/DDBJ whole genome shotgun (WGS) entry which is preliminary data.</text>
</comment>
<organism evidence="4 5">
    <name type="scientific">Convivina praedatoris</name>
    <dbReference type="NCBI Taxonomy" id="2880963"/>
    <lineage>
        <taxon>Bacteria</taxon>
        <taxon>Bacillati</taxon>
        <taxon>Bacillota</taxon>
        <taxon>Bacilli</taxon>
        <taxon>Lactobacillales</taxon>
        <taxon>Lactobacillaceae</taxon>
        <taxon>Convivina</taxon>
    </lineage>
</organism>
<dbReference type="Pfam" id="PF02517">
    <property type="entry name" value="Rce1-like"/>
    <property type="match status" value="1"/>
</dbReference>
<feature type="transmembrane region" description="Helical" evidence="2">
    <location>
        <begin position="91"/>
        <end position="110"/>
    </location>
</feature>
<dbReference type="Proteomes" id="UP000838102">
    <property type="component" value="Unassembled WGS sequence"/>
</dbReference>
<feature type="transmembrane region" description="Helical" evidence="2">
    <location>
        <begin position="12"/>
        <end position="31"/>
    </location>
</feature>
<feature type="domain" description="CAAX prenyl protease 2/Lysostaphin resistance protein A-like" evidence="3">
    <location>
        <begin position="129"/>
        <end position="220"/>
    </location>
</feature>
<dbReference type="EMBL" id="CAKOEU010000003">
    <property type="protein sequence ID" value="CAH1853822.1"/>
    <property type="molecule type" value="Genomic_DNA"/>
</dbReference>
<evidence type="ECO:0000256" key="1">
    <source>
        <dbReference type="ARBA" id="ARBA00009067"/>
    </source>
</evidence>
<evidence type="ECO:0000313" key="4">
    <source>
        <dbReference type="EMBL" id="CAH1853822.1"/>
    </source>
</evidence>
<keyword evidence="5" id="KW-1185">Reference proteome</keyword>
<feature type="transmembrane region" description="Helical" evidence="2">
    <location>
        <begin position="185"/>
        <end position="205"/>
    </location>
</feature>
<dbReference type="PANTHER" id="PTHR39430">
    <property type="entry name" value="MEMBRANE-ASSOCIATED PROTEASE-RELATED"/>
    <property type="match status" value="1"/>
</dbReference>
<evidence type="ECO:0000259" key="3">
    <source>
        <dbReference type="Pfam" id="PF02517"/>
    </source>
</evidence>
<keyword evidence="2" id="KW-0812">Transmembrane</keyword>
<feature type="transmembrane region" description="Helical" evidence="2">
    <location>
        <begin position="217"/>
        <end position="240"/>
    </location>
</feature>
<dbReference type="PANTHER" id="PTHR39430:SF1">
    <property type="entry name" value="PROTEASE"/>
    <property type="match status" value="1"/>
</dbReference>
<name>A0ABN8H8P5_9LACO</name>
<sequence length="286" mass="31098">MSTNNRLKRVLLIILMGILSFALAVSGSIFLDPITDMLISFGLQKNIAADLAGSFAMVLTPSIFLIYYAIRRNKENFKMVMPFSADHFMPKYLISWCVGIVAFVAIWLIANSMNAFNVTNNWHASKIGILLLFMGGYVLQGMSEEIICCGFLQGTISKISGNKVGIIVSVLFFAVFHSFNPGLTPLAFINLLIFATGMSILRFATNNIWLSSGIHSAWNFTQGTITGVMVSGLTPSFSVFTSNPVAGKTLLNGGMFGMEGSLMCTLAFSSLLVGAIIILKKNKKNI</sequence>
<feature type="transmembrane region" description="Helical" evidence="2">
    <location>
        <begin position="51"/>
        <end position="70"/>
    </location>
</feature>
<protein>
    <recommendedName>
        <fullName evidence="3">CAAX prenyl protease 2/Lysostaphin resistance protein A-like domain-containing protein</fullName>
    </recommendedName>
</protein>
<evidence type="ECO:0000313" key="5">
    <source>
        <dbReference type="Proteomes" id="UP000838102"/>
    </source>
</evidence>
<accession>A0ABN8H8P5</accession>
<keyword evidence="2" id="KW-0472">Membrane</keyword>
<gene>
    <name evidence="4" type="ORF">LMG032447_00723</name>
</gene>
<feature type="transmembrane region" description="Helical" evidence="2">
    <location>
        <begin position="160"/>
        <end position="179"/>
    </location>
</feature>
<dbReference type="RefSeq" id="WP_248706138.1">
    <property type="nucleotide sequence ID" value="NZ_CAKOET010000003.1"/>
</dbReference>
<comment type="similarity">
    <text evidence="1">Belongs to the UPF0177 family.</text>
</comment>